<proteinExistence type="predicted"/>
<dbReference type="EMBL" id="BPVZ01000008">
    <property type="protein sequence ID" value="GKU94535.1"/>
    <property type="molecule type" value="Genomic_DNA"/>
</dbReference>
<keyword evidence="2" id="KW-1185">Reference proteome</keyword>
<sequence>MCKMSGQNGLIQGAESCSIFVIPTFAMTGALAWQVTIS</sequence>
<dbReference type="AlphaFoldDB" id="A0AAV5I6A0"/>
<protein>
    <submittedName>
        <fullName evidence="1">Uncharacterized protein</fullName>
    </submittedName>
</protein>
<accession>A0AAV5I6A0</accession>
<gene>
    <name evidence="1" type="ORF">SLEP1_g8014</name>
</gene>
<evidence type="ECO:0000313" key="2">
    <source>
        <dbReference type="Proteomes" id="UP001054252"/>
    </source>
</evidence>
<comment type="caution">
    <text evidence="1">The sequence shown here is derived from an EMBL/GenBank/DDBJ whole genome shotgun (WGS) entry which is preliminary data.</text>
</comment>
<reference evidence="1 2" key="1">
    <citation type="journal article" date="2021" name="Commun. Biol.">
        <title>The genome of Shorea leprosula (Dipterocarpaceae) highlights the ecological relevance of drought in aseasonal tropical rainforests.</title>
        <authorList>
            <person name="Ng K.K.S."/>
            <person name="Kobayashi M.J."/>
            <person name="Fawcett J.A."/>
            <person name="Hatakeyama M."/>
            <person name="Paape T."/>
            <person name="Ng C.H."/>
            <person name="Ang C.C."/>
            <person name="Tnah L.H."/>
            <person name="Lee C.T."/>
            <person name="Nishiyama T."/>
            <person name="Sese J."/>
            <person name="O'Brien M.J."/>
            <person name="Copetti D."/>
            <person name="Mohd Noor M.I."/>
            <person name="Ong R.C."/>
            <person name="Putra M."/>
            <person name="Sireger I.Z."/>
            <person name="Indrioko S."/>
            <person name="Kosugi Y."/>
            <person name="Izuno A."/>
            <person name="Isagi Y."/>
            <person name="Lee S.L."/>
            <person name="Shimizu K.K."/>
        </authorList>
    </citation>
    <scope>NUCLEOTIDE SEQUENCE [LARGE SCALE GENOMIC DNA]</scope>
    <source>
        <strain evidence="1">214</strain>
    </source>
</reference>
<organism evidence="1 2">
    <name type="scientific">Rubroshorea leprosula</name>
    <dbReference type="NCBI Taxonomy" id="152421"/>
    <lineage>
        <taxon>Eukaryota</taxon>
        <taxon>Viridiplantae</taxon>
        <taxon>Streptophyta</taxon>
        <taxon>Embryophyta</taxon>
        <taxon>Tracheophyta</taxon>
        <taxon>Spermatophyta</taxon>
        <taxon>Magnoliopsida</taxon>
        <taxon>eudicotyledons</taxon>
        <taxon>Gunneridae</taxon>
        <taxon>Pentapetalae</taxon>
        <taxon>rosids</taxon>
        <taxon>malvids</taxon>
        <taxon>Malvales</taxon>
        <taxon>Dipterocarpaceae</taxon>
        <taxon>Rubroshorea</taxon>
    </lineage>
</organism>
<dbReference type="Proteomes" id="UP001054252">
    <property type="component" value="Unassembled WGS sequence"/>
</dbReference>
<evidence type="ECO:0000313" key="1">
    <source>
        <dbReference type="EMBL" id="GKU94535.1"/>
    </source>
</evidence>
<name>A0AAV5I6A0_9ROSI</name>